<dbReference type="PANTHER" id="PTHR43298">
    <property type="entry name" value="MULTIDRUG RESISTANCE PROTEIN NORM-RELATED"/>
    <property type="match status" value="1"/>
</dbReference>
<dbReference type="InterPro" id="IPR002528">
    <property type="entry name" value="MATE_fam"/>
</dbReference>
<dbReference type="GO" id="GO:0042910">
    <property type="term" value="F:xenobiotic transmembrane transporter activity"/>
    <property type="evidence" value="ECO:0007669"/>
    <property type="project" value="InterPro"/>
</dbReference>
<evidence type="ECO:0000256" key="6">
    <source>
        <dbReference type="ARBA" id="ARBA00022989"/>
    </source>
</evidence>
<reference evidence="11 12" key="1">
    <citation type="submission" date="2015-11" db="EMBL/GenBank/DDBJ databases">
        <title>Genomic analysis of 38 Legionella species identifies large and diverse effector repertoires.</title>
        <authorList>
            <person name="Burstein D."/>
            <person name="Amaro F."/>
            <person name="Zusman T."/>
            <person name="Lifshitz Z."/>
            <person name="Cohen O."/>
            <person name="Gilbert J.A."/>
            <person name="Pupko T."/>
            <person name="Shuman H.A."/>
            <person name="Segal G."/>
        </authorList>
    </citation>
    <scope>NUCLEOTIDE SEQUENCE [LARGE SCALE GENOMIC DNA]</scope>
    <source>
        <strain evidence="11 12">ATCC 49505</strain>
    </source>
</reference>
<dbReference type="NCBIfam" id="TIGR00797">
    <property type="entry name" value="matE"/>
    <property type="match status" value="1"/>
</dbReference>
<feature type="transmembrane region" description="Helical" evidence="10">
    <location>
        <begin position="280"/>
        <end position="299"/>
    </location>
</feature>
<keyword evidence="5 10" id="KW-0812">Transmembrane</keyword>
<feature type="transmembrane region" description="Helical" evidence="10">
    <location>
        <begin position="311"/>
        <end position="333"/>
    </location>
</feature>
<dbReference type="InterPro" id="IPR048279">
    <property type="entry name" value="MdtK-like"/>
</dbReference>
<dbReference type="GO" id="GO:0005886">
    <property type="term" value="C:plasma membrane"/>
    <property type="evidence" value="ECO:0007669"/>
    <property type="project" value="UniProtKB-SubCell"/>
</dbReference>
<feature type="transmembrane region" description="Helical" evidence="10">
    <location>
        <begin position="43"/>
        <end position="66"/>
    </location>
</feature>
<keyword evidence="2" id="KW-0813">Transport</keyword>
<keyword evidence="7" id="KW-0406">Ion transport</keyword>
<dbReference type="AlphaFoldDB" id="A0A0W0VKX3"/>
<keyword evidence="12" id="KW-1185">Reference proteome</keyword>
<dbReference type="InterPro" id="IPR050222">
    <property type="entry name" value="MATE_MdtK"/>
</dbReference>
<comment type="caution">
    <text evidence="11">The sequence shown here is derived from an EMBL/GenBank/DDBJ whole genome shotgun (WGS) entry which is preliminary data.</text>
</comment>
<keyword evidence="3" id="KW-0050">Antiport</keyword>
<evidence type="ECO:0000256" key="9">
    <source>
        <dbReference type="ARBA" id="ARBA00031636"/>
    </source>
</evidence>
<dbReference type="PIRSF" id="PIRSF006603">
    <property type="entry name" value="DinF"/>
    <property type="match status" value="1"/>
</dbReference>
<evidence type="ECO:0000256" key="7">
    <source>
        <dbReference type="ARBA" id="ARBA00023065"/>
    </source>
</evidence>
<feature type="transmembrane region" description="Helical" evidence="10">
    <location>
        <begin position="87"/>
        <end position="109"/>
    </location>
</feature>
<dbReference type="GO" id="GO:0006811">
    <property type="term" value="P:monoatomic ion transport"/>
    <property type="evidence" value="ECO:0007669"/>
    <property type="project" value="UniProtKB-KW"/>
</dbReference>
<comment type="subcellular location">
    <subcellularLocation>
        <location evidence="1">Cell inner membrane</location>
        <topology evidence="1">Multi-pass membrane protein</topology>
    </subcellularLocation>
</comment>
<evidence type="ECO:0000256" key="2">
    <source>
        <dbReference type="ARBA" id="ARBA00022448"/>
    </source>
</evidence>
<accession>A0A0W0VKX3</accession>
<sequence length="457" mass="49982">MTEHKKVLKEIMLLALPIIFSNIISASAGLISMLFVAKINSDALASGAIITSTYGLIMMMAISIFYSVSILIGHNKGTGRDEEIGKILSSGIALAFLLGTPLIGLFLNMDTLLNLIHQPPIVSKMSGEYFLGLAYGLIPCLIVAVFTQFFMGIAKANIMLKFTIVGVVLNSFSSYFLIFGYGPVHAQGIYGAGLANSITSILQLAIVLIYTLRHPEFRRYSLFPSKLIDMSYCKSLLKIGGSISIQYSTEILAFSLITYLMGIISIEALAAHQITLQCTMLAFMIVMGISQSGSILASHNMHTDAKLDRATICKITLLIGIISMLIMGTSYWLFSDSLISVYLDIKNESFQEIVYLAKNLLLISAVTHVFDAARNISSGLLRGYGDTKTSMWTGLVSCWMIGIPLAILFAFFFHLNAIGLRMGMMLGILYGCIQLINRLIKMNRVDFTTHNIATGSI</sequence>
<evidence type="ECO:0000256" key="8">
    <source>
        <dbReference type="ARBA" id="ARBA00023136"/>
    </source>
</evidence>
<evidence type="ECO:0000256" key="3">
    <source>
        <dbReference type="ARBA" id="ARBA00022449"/>
    </source>
</evidence>
<protein>
    <recommendedName>
        <fullName evidence="9">Multidrug-efflux transporter</fullName>
    </recommendedName>
</protein>
<feature type="transmembrane region" description="Helical" evidence="10">
    <location>
        <begin position="129"/>
        <end position="150"/>
    </location>
</feature>
<evidence type="ECO:0000313" key="12">
    <source>
        <dbReference type="Proteomes" id="UP000054997"/>
    </source>
</evidence>
<evidence type="ECO:0000256" key="10">
    <source>
        <dbReference type="SAM" id="Phobius"/>
    </source>
</evidence>
<dbReference type="PATRIC" id="fig|45068.5.peg.1783"/>
<evidence type="ECO:0000256" key="1">
    <source>
        <dbReference type="ARBA" id="ARBA00004429"/>
    </source>
</evidence>
<dbReference type="Pfam" id="PF01554">
    <property type="entry name" value="MatE"/>
    <property type="match status" value="2"/>
</dbReference>
<dbReference type="EMBL" id="LNYK01000024">
    <property type="protein sequence ID" value="KTD20454.1"/>
    <property type="molecule type" value="Genomic_DNA"/>
</dbReference>
<feature type="transmembrane region" description="Helical" evidence="10">
    <location>
        <begin position="353"/>
        <end position="370"/>
    </location>
</feature>
<evidence type="ECO:0000256" key="4">
    <source>
        <dbReference type="ARBA" id="ARBA00022475"/>
    </source>
</evidence>
<keyword evidence="4" id="KW-1003">Cell membrane</keyword>
<keyword evidence="6 10" id="KW-1133">Transmembrane helix</keyword>
<keyword evidence="8 10" id="KW-0472">Membrane</keyword>
<feature type="transmembrane region" description="Helical" evidence="10">
    <location>
        <begin position="418"/>
        <end position="436"/>
    </location>
</feature>
<feature type="transmembrane region" description="Helical" evidence="10">
    <location>
        <begin position="188"/>
        <end position="212"/>
    </location>
</feature>
<gene>
    <name evidence="11" type="ORF">Llon_1646</name>
</gene>
<dbReference type="STRING" id="45068.Llon_1646"/>
<proteinExistence type="predicted"/>
<dbReference type="GO" id="GO:0015297">
    <property type="term" value="F:antiporter activity"/>
    <property type="evidence" value="ECO:0007669"/>
    <property type="project" value="UniProtKB-KW"/>
</dbReference>
<evidence type="ECO:0000256" key="5">
    <source>
        <dbReference type="ARBA" id="ARBA00022692"/>
    </source>
</evidence>
<feature type="transmembrane region" description="Helical" evidence="10">
    <location>
        <begin position="251"/>
        <end position="274"/>
    </location>
</feature>
<dbReference type="Proteomes" id="UP000054997">
    <property type="component" value="Unassembled WGS sequence"/>
</dbReference>
<organism evidence="11 12">
    <name type="scientific">Legionella londiniensis</name>
    <dbReference type="NCBI Taxonomy" id="45068"/>
    <lineage>
        <taxon>Bacteria</taxon>
        <taxon>Pseudomonadati</taxon>
        <taxon>Pseudomonadota</taxon>
        <taxon>Gammaproteobacteria</taxon>
        <taxon>Legionellales</taxon>
        <taxon>Legionellaceae</taxon>
        <taxon>Legionella</taxon>
    </lineage>
</organism>
<feature type="transmembrane region" description="Helical" evidence="10">
    <location>
        <begin position="391"/>
        <end position="412"/>
    </location>
</feature>
<dbReference type="RefSeq" id="WP_160149090.1">
    <property type="nucleotide sequence ID" value="NZ_CAAAHZ010000028.1"/>
</dbReference>
<evidence type="ECO:0000313" key="11">
    <source>
        <dbReference type="EMBL" id="KTD20454.1"/>
    </source>
</evidence>
<name>A0A0W0VKX3_9GAMM</name>
<dbReference type="PANTHER" id="PTHR43298:SF2">
    <property type="entry name" value="FMN_FAD EXPORTER YEEO-RELATED"/>
    <property type="match status" value="1"/>
</dbReference>
<feature type="transmembrane region" description="Helical" evidence="10">
    <location>
        <begin position="12"/>
        <end position="37"/>
    </location>
</feature>
<feature type="transmembrane region" description="Helical" evidence="10">
    <location>
        <begin position="162"/>
        <end position="182"/>
    </location>
</feature>